<sequence>MREALPGFSIIKGFPRLVFIKPGLWVTCILEWFSAWLLRLEGQVSLHF</sequence>
<dbReference type="KEGG" id="pbk:Back11_50510"/>
<protein>
    <submittedName>
        <fullName evidence="1">Uncharacterized protein</fullName>
    </submittedName>
</protein>
<accession>A0A3G9IYS0</accession>
<dbReference type="AlphaFoldDB" id="A0A3G9IYS0"/>
<reference evidence="1 2" key="1">
    <citation type="submission" date="2018-11" db="EMBL/GenBank/DDBJ databases">
        <title>Complete genome sequence of Paenibacillus baekrokdamisoli strain KCTC 33723.</title>
        <authorList>
            <person name="Kang S.W."/>
            <person name="Lee K.C."/>
            <person name="Kim K.K."/>
            <person name="Kim J.S."/>
            <person name="Kim D.S."/>
            <person name="Ko S.H."/>
            <person name="Yang S.H."/>
            <person name="Lee J.S."/>
        </authorList>
    </citation>
    <scope>NUCLEOTIDE SEQUENCE [LARGE SCALE GENOMIC DNA]</scope>
    <source>
        <strain evidence="1 2">KCTC 33723</strain>
    </source>
</reference>
<dbReference type="EMBL" id="AP019308">
    <property type="protein sequence ID" value="BBH23706.1"/>
    <property type="molecule type" value="Genomic_DNA"/>
</dbReference>
<gene>
    <name evidence="1" type="ORF">Back11_50510</name>
</gene>
<keyword evidence="2" id="KW-1185">Reference proteome</keyword>
<proteinExistence type="predicted"/>
<dbReference type="Proteomes" id="UP000275368">
    <property type="component" value="Chromosome"/>
</dbReference>
<organism evidence="1 2">
    <name type="scientific">Paenibacillus baekrokdamisoli</name>
    <dbReference type="NCBI Taxonomy" id="1712516"/>
    <lineage>
        <taxon>Bacteria</taxon>
        <taxon>Bacillati</taxon>
        <taxon>Bacillota</taxon>
        <taxon>Bacilli</taxon>
        <taxon>Bacillales</taxon>
        <taxon>Paenibacillaceae</taxon>
        <taxon>Paenibacillus</taxon>
    </lineage>
</organism>
<name>A0A3G9IYS0_9BACL</name>
<evidence type="ECO:0000313" key="1">
    <source>
        <dbReference type="EMBL" id="BBH23706.1"/>
    </source>
</evidence>
<evidence type="ECO:0000313" key="2">
    <source>
        <dbReference type="Proteomes" id="UP000275368"/>
    </source>
</evidence>